<keyword evidence="6" id="KW-0560">Oxidoreductase</keyword>
<dbReference type="Gene3D" id="1.20.120.1630">
    <property type="match status" value="1"/>
</dbReference>
<comment type="catalytic activity">
    <reaction evidence="9 11">
        <text>a 3-oxo-5alpha-steroid + NADP(+) = a 3-oxo-Delta(4)-steroid + NADPH + H(+)</text>
        <dbReference type="Rhea" id="RHEA:54384"/>
        <dbReference type="ChEBI" id="CHEBI:13601"/>
        <dbReference type="ChEBI" id="CHEBI:15378"/>
        <dbReference type="ChEBI" id="CHEBI:47909"/>
        <dbReference type="ChEBI" id="CHEBI:57783"/>
        <dbReference type="ChEBI" id="CHEBI:58349"/>
        <dbReference type="EC" id="1.3.1.22"/>
    </reaction>
</comment>
<dbReference type="GO" id="GO:0047751">
    <property type="term" value="F:3-oxo-5-alpha-steroid 4-dehydrogenase (NADP+) activity"/>
    <property type="evidence" value="ECO:0007669"/>
    <property type="project" value="UniProtKB-EC"/>
</dbReference>
<dbReference type="InterPro" id="IPR039357">
    <property type="entry name" value="SRD5A/TECR"/>
</dbReference>
<dbReference type="PANTHER" id="PTHR10556:SF43">
    <property type="entry name" value="STEROID 5-ALPHA-REDUCTASE DET2"/>
    <property type="match status" value="1"/>
</dbReference>
<comment type="pathway">
    <text evidence="2">Hormone biosynthesis.</text>
</comment>
<feature type="transmembrane region" description="Helical" evidence="11">
    <location>
        <begin position="81"/>
        <end position="97"/>
    </location>
</feature>
<organism evidence="13 14">
    <name type="scientific">Ananas comosus</name>
    <name type="common">Pineapple</name>
    <name type="synonym">Ananas ananas</name>
    <dbReference type="NCBI Taxonomy" id="4615"/>
    <lineage>
        <taxon>Eukaryota</taxon>
        <taxon>Viridiplantae</taxon>
        <taxon>Streptophyta</taxon>
        <taxon>Embryophyta</taxon>
        <taxon>Tracheophyta</taxon>
        <taxon>Spermatophyta</taxon>
        <taxon>Magnoliopsida</taxon>
        <taxon>Liliopsida</taxon>
        <taxon>Poales</taxon>
        <taxon>Bromeliaceae</taxon>
        <taxon>Bromelioideae</taxon>
        <taxon>Ananas</taxon>
    </lineage>
</organism>
<dbReference type="PROSITE" id="PS50244">
    <property type="entry name" value="S5A_REDUCTASE"/>
    <property type="match status" value="1"/>
</dbReference>
<feature type="transmembrane region" description="Helical" evidence="11">
    <location>
        <begin position="53"/>
        <end position="74"/>
    </location>
</feature>
<keyword evidence="4 11" id="KW-0812">Transmembrane</keyword>
<dbReference type="EC" id="1.3.1.22" evidence="11"/>
<comment type="subcellular location">
    <subcellularLocation>
        <location evidence="1">Membrane</location>
        <topology evidence="1">Multi-pass membrane protein</topology>
    </subcellularLocation>
</comment>
<keyword evidence="11" id="KW-0752">Steroid biosynthesis</keyword>
<evidence type="ECO:0000313" key="13">
    <source>
        <dbReference type="EMBL" id="OAY77180.1"/>
    </source>
</evidence>
<proteinExistence type="inferred from homology"/>
<dbReference type="PIRSF" id="PIRSF015596">
    <property type="entry name" value="5_alpha-SR2"/>
    <property type="match status" value="1"/>
</dbReference>
<comment type="similarity">
    <text evidence="3 11">Belongs to the steroid 5-alpha reductase family.</text>
</comment>
<keyword evidence="7 11" id="KW-0472">Membrane</keyword>
<dbReference type="PANTHER" id="PTHR10556">
    <property type="entry name" value="3-OXO-5-ALPHA-STEROID 4-DEHYDROGENASE"/>
    <property type="match status" value="1"/>
</dbReference>
<feature type="transmembrane region" description="Helical" evidence="11">
    <location>
        <begin position="12"/>
        <end position="33"/>
    </location>
</feature>
<evidence type="ECO:0000256" key="7">
    <source>
        <dbReference type="ARBA" id="ARBA00023136"/>
    </source>
</evidence>
<evidence type="ECO:0000256" key="11">
    <source>
        <dbReference type="PIRNR" id="PIRNR015596"/>
    </source>
</evidence>
<dbReference type="GO" id="GO:0016020">
    <property type="term" value="C:membrane"/>
    <property type="evidence" value="ECO:0007669"/>
    <property type="project" value="UniProtKB-SubCell"/>
</dbReference>
<name>A0A199VKB7_ANACO</name>
<dbReference type="EMBL" id="LSRQ01001588">
    <property type="protein sequence ID" value="OAY77180.1"/>
    <property type="molecule type" value="Genomic_DNA"/>
</dbReference>
<keyword evidence="11" id="KW-1069">Brassinosteroid biosynthesis</keyword>
<comment type="caution">
    <text evidence="13">The sequence shown here is derived from an EMBL/GenBank/DDBJ whole genome shotgun (WGS) entry which is preliminary data.</text>
</comment>
<comment type="function">
    <text evidence="11">Involved in a reduction step in the biosynthesis of the plant steroid, brassinolide.</text>
</comment>
<evidence type="ECO:0000256" key="2">
    <source>
        <dbReference type="ARBA" id="ARBA00004972"/>
    </source>
</evidence>
<comment type="pathway">
    <text evidence="10">Steroid biosynthesis.</text>
</comment>
<evidence type="ECO:0000256" key="8">
    <source>
        <dbReference type="ARBA" id="ARBA00037910"/>
    </source>
</evidence>
<feature type="transmembrane region" description="Helical" evidence="11">
    <location>
        <begin position="216"/>
        <end position="237"/>
    </location>
</feature>
<sequence length="271" mass="30332">MWWSSWSSDEAVFSGALLTMYVGAALTVLSLQFAAAPYGRHVGPGSGWWGPGVAAPVAWSVMESPTLWLFWLVFPLGRQRSHPIALAAAALFLVHYTHRTLVYPLRLLRSSSRPKPVPLLVAALAFAFNLLNAYLQARSASHYARYPYPYPYPGRAAWLRVALGAALFAWGMRLNVASDRALLRLKEEARGGYKVPRGGWFDLVACPNYMGEAAEWLGWAIVAWSPAALAFFLYTCANLGPRARAHRRWYRLKFGDDFPAARKAFIPFIYY</sequence>
<dbReference type="Pfam" id="PF02544">
    <property type="entry name" value="Steroid_dh"/>
    <property type="match status" value="1"/>
</dbReference>
<evidence type="ECO:0000256" key="9">
    <source>
        <dbReference type="ARBA" id="ARBA00048164"/>
    </source>
</evidence>
<dbReference type="STRING" id="4615.A0A199VKB7"/>
<keyword evidence="5 11" id="KW-1133">Transmembrane helix</keyword>
<evidence type="ECO:0000256" key="4">
    <source>
        <dbReference type="ARBA" id="ARBA00022692"/>
    </source>
</evidence>
<feature type="transmembrane region" description="Helical" evidence="11">
    <location>
        <begin position="156"/>
        <end position="176"/>
    </location>
</feature>
<protein>
    <recommendedName>
        <fullName evidence="11">Steroid 5-alpha-reductase DET2</fullName>
        <ecNumber evidence="11">1.3.1.22</ecNumber>
    </recommendedName>
</protein>
<evidence type="ECO:0000256" key="3">
    <source>
        <dbReference type="ARBA" id="ARBA00007742"/>
    </source>
</evidence>
<evidence type="ECO:0000256" key="5">
    <source>
        <dbReference type="ARBA" id="ARBA00022989"/>
    </source>
</evidence>
<comment type="pathway">
    <text evidence="8 11">Plant hormone biosynthesis; brassinosteroid biosynthesis.</text>
</comment>
<evidence type="ECO:0000259" key="12">
    <source>
        <dbReference type="Pfam" id="PF02544"/>
    </source>
</evidence>
<feature type="domain" description="3-oxo-5-alpha-steroid 4-dehydrogenase C-terminal" evidence="12">
    <location>
        <begin position="116"/>
        <end position="270"/>
    </location>
</feature>
<keyword evidence="11" id="KW-0443">Lipid metabolism</keyword>
<dbReference type="AlphaFoldDB" id="A0A199VKB7"/>
<evidence type="ECO:0000256" key="1">
    <source>
        <dbReference type="ARBA" id="ARBA00004141"/>
    </source>
</evidence>
<dbReference type="UniPathway" id="UPA00381"/>
<dbReference type="GO" id="GO:0016132">
    <property type="term" value="P:brassinosteroid biosynthetic process"/>
    <property type="evidence" value="ECO:0007669"/>
    <property type="project" value="UniProtKB-UniPathway"/>
</dbReference>
<dbReference type="InterPro" id="IPR001104">
    <property type="entry name" value="3-oxo-5_a-steroid_4-DH_C"/>
</dbReference>
<keyword evidence="11" id="KW-0444">Lipid biosynthesis</keyword>
<dbReference type="FunFam" id="1.20.120.1630:FF:000002">
    <property type="entry name" value="Steroid 5 alpha-reductase 1"/>
    <property type="match status" value="1"/>
</dbReference>
<gene>
    <name evidence="13" type="ORF">ACMD2_06117</name>
</gene>
<evidence type="ECO:0000313" key="14">
    <source>
        <dbReference type="Proteomes" id="UP000092600"/>
    </source>
</evidence>
<reference evidence="13 14" key="1">
    <citation type="journal article" date="2016" name="DNA Res.">
        <title>The draft genome of MD-2 pineapple using hybrid error correction of long reads.</title>
        <authorList>
            <person name="Redwan R.M."/>
            <person name="Saidin A."/>
            <person name="Kumar S.V."/>
        </authorList>
    </citation>
    <scope>NUCLEOTIDE SEQUENCE [LARGE SCALE GENOMIC DNA]</scope>
    <source>
        <strain evidence="14">cv. MD2</strain>
        <tissue evidence="13">Leaf</tissue>
    </source>
</reference>
<evidence type="ECO:0000256" key="6">
    <source>
        <dbReference type="ARBA" id="ARBA00023002"/>
    </source>
</evidence>
<accession>A0A199VKB7</accession>
<dbReference type="InterPro" id="IPR016636">
    <property type="entry name" value="3-oxo-5-alpha-steroid_4-DH"/>
</dbReference>
<evidence type="ECO:0000256" key="10">
    <source>
        <dbReference type="ARBA" id="ARBA00060577"/>
    </source>
</evidence>
<dbReference type="Proteomes" id="UP000092600">
    <property type="component" value="Unassembled WGS sequence"/>
</dbReference>
<feature type="transmembrane region" description="Helical" evidence="11">
    <location>
        <begin position="117"/>
        <end position="135"/>
    </location>
</feature>